<dbReference type="Proteomes" id="UP000632195">
    <property type="component" value="Unassembled WGS sequence"/>
</dbReference>
<reference evidence="7" key="1">
    <citation type="journal article" date="2014" name="Int. J. Syst. Evol. Microbiol.">
        <title>Complete genome sequence of Corynebacterium casei LMG S-19264T (=DSM 44701T), isolated from a smear-ripened cheese.</title>
        <authorList>
            <consortium name="US DOE Joint Genome Institute (JGI-PGF)"/>
            <person name="Walter F."/>
            <person name="Albersmeier A."/>
            <person name="Kalinowski J."/>
            <person name="Ruckert C."/>
        </authorList>
    </citation>
    <scope>NUCLEOTIDE SEQUENCE</scope>
    <source>
        <strain evidence="7">JCM 13583</strain>
    </source>
</reference>
<evidence type="ECO:0000313" key="7">
    <source>
        <dbReference type="EMBL" id="GGM73870.1"/>
    </source>
</evidence>
<dbReference type="PANTHER" id="PTHR10584">
    <property type="entry name" value="SUGAR KINASE"/>
    <property type="match status" value="1"/>
</dbReference>
<comment type="similarity">
    <text evidence="1">Belongs to the carbohydrate kinase PfkB family.</text>
</comment>
<dbReference type="CDD" id="cd01942">
    <property type="entry name" value="ribokinase_group_A"/>
    <property type="match status" value="1"/>
</dbReference>
<keyword evidence="8" id="KW-1185">Reference proteome</keyword>
<dbReference type="InterPro" id="IPR023314">
    <property type="entry name" value="Myo_inos_IolC-like_sf"/>
</dbReference>
<feature type="domain" description="Carbohydrate kinase PfkB" evidence="6">
    <location>
        <begin position="3"/>
        <end position="270"/>
    </location>
</feature>
<dbReference type="RefSeq" id="WP_188680806.1">
    <property type="nucleotide sequence ID" value="NZ_BMNY01000001.1"/>
</dbReference>
<keyword evidence="5" id="KW-0067">ATP-binding</keyword>
<dbReference type="PANTHER" id="PTHR10584:SF166">
    <property type="entry name" value="RIBOKINASE"/>
    <property type="match status" value="1"/>
</dbReference>
<gene>
    <name evidence="7" type="ORF">GCM10007108_09790</name>
</gene>
<keyword evidence="2" id="KW-0808">Transferase</keyword>
<evidence type="ECO:0000256" key="3">
    <source>
        <dbReference type="ARBA" id="ARBA00022741"/>
    </source>
</evidence>
<dbReference type="InterPro" id="IPR002139">
    <property type="entry name" value="Ribo/fructo_kinase"/>
</dbReference>
<protein>
    <submittedName>
        <fullName evidence="7">Carbohydrate kinase family protein</fullName>
    </submittedName>
</protein>
<evidence type="ECO:0000256" key="4">
    <source>
        <dbReference type="ARBA" id="ARBA00022777"/>
    </source>
</evidence>
<evidence type="ECO:0000259" key="6">
    <source>
        <dbReference type="Pfam" id="PF00294"/>
    </source>
</evidence>
<reference evidence="7" key="2">
    <citation type="submission" date="2022-09" db="EMBL/GenBank/DDBJ databases">
        <authorList>
            <person name="Sun Q."/>
            <person name="Ohkuma M."/>
        </authorList>
    </citation>
    <scope>NUCLEOTIDE SEQUENCE</scope>
    <source>
        <strain evidence="7">JCM 13583</strain>
    </source>
</reference>
<dbReference type="GO" id="GO:0006796">
    <property type="term" value="P:phosphate-containing compound metabolic process"/>
    <property type="evidence" value="ECO:0007669"/>
    <property type="project" value="UniProtKB-ARBA"/>
</dbReference>
<keyword evidence="4 7" id="KW-0418">Kinase</keyword>
<dbReference type="Gene3D" id="2.20.150.10">
    <property type="entry name" value="putative 5-dehydro-2- deoxygluconokinase"/>
    <property type="match status" value="1"/>
</dbReference>
<dbReference type="Pfam" id="PF00294">
    <property type="entry name" value="PfkB"/>
    <property type="match status" value="1"/>
</dbReference>
<dbReference type="EMBL" id="BMNY01000001">
    <property type="protein sequence ID" value="GGM73870.1"/>
    <property type="molecule type" value="Genomic_DNA"/>
</dbReference>
<dbReference type="InterPro" id="IPR011611">
    <property type="entry name" value="PfkB_dom"/>
</dbReference>
<sequence length="292" mass="31511">MSVAYFGHVNLDRVLSVGFIPDEGSVPVVSVRETVGGTAGNFAIAASRIGLRATVYSSCSSSVLGRLKEKVGDCVELRVDASDGEWPVCTIASDGKKQVAYIYQGGMANWAPRYSEGGEAYLHFTTGPPAEYLKIARNWSGKAIIFDPSQEISYGYDRDTVREFLGLSTFVLVNRAELAHMVRISGMSEDEISREVTSVIVTEGDRGATILSDGRREHIGAFPVERPFDTVGAGDAFRAGFHLGLQRGASLQSSVLLGNYVASKWVSHRQGEFQVTSSDMDRIASILDGGAR</sequence>
<evidence type="ECO:0000256" key="5">
    <source>
        <dbReference type="ARBA" id="ARBA00022840"/>
    </source>
</evidence>
<organism evidence="7 8">
    <name type="scientific">Thermogymnomonas acidicola</name>
    <dbReference type="NCBI Taxonomy" id="399579"/>
    <lineage>
        <taxon>Archaea</taxon>
        <taxon>Methanobacteriati</taxon>
        <taxon>Thermoplasmatota</taxon>
        <taxon>Thermoplasmata</taxon>
        <taxon>Thermoplasmatales</taxon>
        <taxon>Thermogymnomonas</taxon>
    </lineage>
</organism>
<dbReference type="GO" id="GO:0005524">
    <property type="term" value="F:ATP binding"/>
    <property type="evidence" value="ECO:0007669"/>
    <property type="project" value="UniProtKB-KW"/>
</dbReference>
<evidence type="ECO:0000256" key="1">
    <source>
        <dbReference type="ARBA" id="ARBA00010688"/>
    </source>
</evidence>
<dbReference type="AlphaFoldDB" id="A0AA37BR93"/>
<name>A0AA37BR93_9ARCH</name>
<comment type="caution">
    <text evidence="7">The sequence shown here is derived from an EMBL/GenBank/DDBJ whole genome shotgun (WGS) entry which is preliminary data.</text>
</comment>
<dbReference type="GO" id="GO:0016301">
    <property type="term" value="F:kinase activity"/>
    <property type="evidence" value="ECO:0007669"/>
    <property type="project" value="UniProtKB-KW"/>
</dbReference>
<accession>A0AA37BR93</accession>
<dbReference type="PRINTS" id="PR00990">
    <property type="entry name" value="RIBOKINASE"/>
</dbReference>
<dbReference type="Gene3D" id="3.40.1190.20">
    <property type="match status" value="1"/>
</dbReference>
<proteinExistence type="inferred from homology"/>
<evidence type="ECO:0000256" key="2">
    <source>
        <dbReference type="ARBA" id="ARBA00022679"/>
    </source>
</evidence>
<keyword evidence="3" id="KW-0547">Nucleotide-binding</keyword>
<dbReference type="InterPro" id="IPR029056">
    <property type="entry name" value="Ribokinase-like"/>
</dbReference>
<dbReference type="SUPFAM" id="SSF53613">
    <property type="entry name" value="Ribokinase-like"/>
    <property type="match status" value="1"/>
</dbReference>
<evidence type="ECO:0000313" key="8">
    <source>
        <dbReference type="Proteomes" id="UP000632195"/>
    </source>
</evidence>